<feature type="non-terminal residue" evidence="2">
    <location>
        <position position="41"/>
    </location>
</feature>
<gene>
    <name evidence="2" type="ORF">KIPB_017248</name>
</gene>
<proteinExistence type="predicted"/>
<feature type="region of interest" description="Disordered" evidence="1">
    <location>
        <begin position="1"/>
        <end position="41"/>
    </location>
</feature>
<organism evidence="2 3">
    <name type="scientific">Kipferlia bialata</name>
    <dbReference type="NCBI Taxonomy" id="797122"/>
    <lineage>
        <taxon>Eukaryota</taxon>
        <taxon>Metamonada</taxon>
        <taxon>Carpediemonas-like organisms</taxon>
        <taxon>Kipferlia</taxon>
    </lineage>
</organism>
<evidence type="ECO:0000313" key="2">
    <source>
        <dbReference type="EMBL" id="GCA65494.1"/>
    </source>
</evidence>
<accession>A0A391NWI9</accession>
<protein>
    <submittedName>
        <fullName evidence="2">Uncharacterized protein</fullName>
    </submittedName>
</protein>
<evidence type="ECO:0000313" key="3">
    <source>
        <dbReference type="Proteomes" id="UP000265618"/>
    </source>
</evidence>
<keyword evidence="3" id="KW-1185">Reference proteome</keyword>
<dbReference type="AlphaFoldDB" id="A0A391NWI9"/>
<dbReference type="EMBL" id="BDIP01011337">
    <property type="protein sequence ID" value="GCA65494.1"/>
    <property type="molecule type" value="Genomic_DNA"/>
</dbReference>
<reference evidence="2 3" key="1">
    <citation type="journal article" date="2018" name="PLoS ONE">
        <title>The draft genome of Kipferlia bialata reveals reductive genome evolution in fornicate parasites.</title>
        <authorList>
            <person name="Tanifuji G."/>
            <person name="Takabayashi S."/>
            <person name="Kume K."/>
            <person name="Takagi M."/>
            <person name="Nakayama T."/>
            <person name="Kamikawa R."/>
            <person name="Inagaki Y."/>
            <person name="Hashimoto T."/>
        </authorList>
    </citation>
    <scope>NUCLEOTIDE SEQUENCE [LARGE SCALE GENOMIC DNA]</scope>
    <source>
        <strain evidence="2">NY0173</strain>
    </source>
</reference>
<evidence type="ECO:0000256" key="1">
    <source>
        <dbReference type="SAM" id="MobiDB-lite"/>
    </source>
</evidence>
<dbReference type="Proteomes" id="UP000265618">
    <property type="component" value="Unassembled WGS sequence"/>
</dbReference>
<comment type="caution">
    <text evidence="2">The sequence shown here is derived from an EMBL/GenBank/DDBJ whole genome shotgun (WGS) entry which is preliminary data.</text>
</comment>
<name>A0A391NWI9_9EUKA</name>
<sequence length="41" mass="4629">MSQLNLAVEREKEGEGEGEEAMEPDSMVSRRDRTPLRPAAR</sequence>